<sequence>MAVIESDEVLLANSVSVEHIASRSRNRLCLIASFFRHRFDYQAAVGQIAQRTGQLNMTQQGFGAVGIGFTCLDPLAQALPELFQRTGGGGQGDIEQLDPVSCRSGHLGNTNPHGSGTNYGDRRRSYRHLLVHGCIPFMTASR</sequence>
<protein>
    <submittedName>
        <fullName evidence="2">Uncharacterized protein</fullName>
    </submittedName>
</protein>
<reference evidence="2" key="1">
    <citation type="submission" date="2019-05" db="EMBL/GenBank/DDBJ databases">
        <authorList>
            <consortium name="Pathogen Informatics"/>
        </authorList>
    </citation>
    <scope>NUCLEOTIDE SEQUENCE [LARGE SCALE GENOMIC DNA]</scope>
    <source>
        <strain evidence="2">NCTC12965</strain>
    </source>
</reference>
<dbReference type="EMBL" id="CABEEZ010000166">
    <property type="protein sequence ID" value="VTR60786.1"/>
    <property type="molecule type" value="Genomic_DNA"/>
</dbReference>
<feature type="region of interest" description="Disordered" evidence="1">
    <location>
        <begin position="101"/>
        <end position="121"/>
    </location>
</feature>
<proteinExistence type="predicted"/>
<evidence type="ECO:0000313" key="2">
    <source>
        <dbReference type="EMBL" id="VTR60786.1"/>
    </source>
</evidence>
<name>A0A4U9WNP7_SERFO</name>
<dbReference type="AlphaFoldDB" id="A0A4U9WNP7"/>
<gene>
    <name evidence="2" type="ORF">NCTC12965_08574</name>
</gene>
<feature type="compositionally biased region" description="Polar residues" evidence="1">
    <location>
        <begin position="107"/>
        <end position="118"/>
    </location>
</feature>
<organism evidence="2">
    <name type="scientific">Serratia fonticola</name>
    <dbReference type="NCBI Taxonomy" id="47917"/>
    <lineage>
        <taxon>Bacteria</taxon>
        <taxon>Pseudomonadati</taxon>
        <taxon>Pseudomonadota</taxon>
        <taxon>Gammaproteobacteria</taxon>
        <taxon>Enterobacterales</taxon>
        <taxon>Yersiniaceae</taxon>
        <taxon>Serratia</taxon>
    </lineage>
</organism>
<accession>A0A4U9WNP7</accession>
<evidence type="ECO:0000256" key="1">
    <source>
        <dbReference type="SAM" id="MobiDB-lite"/>
    </source>
</evidence>